<keyword evidence="13" id="KW-1185">Reference proteome</keyword>
<evidence type="ECO:0000259" key="11">
    <source>
        <dbReference type="PROSITE" id="PS50262"/>
    </source>
</evidence>
<evidence type="ECO:0000256" key="1">
    <source>
        <dbReference type="ARBA" id="ARBA00004651"/>
    </source>
</evidence>
<keyword evidence="4 10" id="KW-1133">Transmembrane helix</keyword>
<dbReference type="InterPro" id="IPR000276">
    <property type="entry name" value="GPCR_Rhodpsn"/>
</dbReference>
<dbReference type="InterPro" id="IPR051880">
    <property type="entry name" value="GPC_Orphan_Receptors"/>
</dbReference>
<name>A0A8C4N7Y4_EPTBU</name>
<evidence type="ECO:0000256" key="5">
    <source>
        <dbReference type="ARBA" id="ARBA00023040"/>
    </source>
</evidence>
<keyword evidence="5" id="KW-0297">G-protein coupled receptor</keyword>
<dbReference type="GO" id="GO:0004930">
    <property type="term" value="F:G protein-coupled receptor activity"/>
    <property type="evidence" value="ECO:0007669"/>
    <property type="project" value="UniProtKB-KW"/>
</dbReference>
<evidence type="ECO:0000256" key="6">
    <source>
        <dbReference type="ARBA" id="ARBA00023136"/>
    </source>
</evidence>
<dbReference type="Gene3D" id="1.20.1070.10">
    <property type="entry name" value="Rhodopsin 7-helix transmembrane proteins"/>
    <property type="match status" value="1"/>
</dbReference>
<dbReference type="PANTHER" id="PTHR24245">
    <property type="entry name" value="G-PROTEIN COUPLED RECEPTOR"/>
    <property type="match status" value="1"/>
</dbReference>
<feature type="transmembrane region" description="Helical" evidence="10">
    <location>
        <begin position="6"/>
        <end position="32"/>
    </location>
</feature>
<feature type="region of interest" description="Disordered" evidence="9">
    <location>
        <begin position="192"/>
        <end position="257"/>
    </location>
</feature>
<feature type="compositionally biased region" description="Basic and acidic residues" evidence="9">
    <location>
        <begin position="205"/>
        <end position="217"/>
    </location>
</feature>
<evidence type="ECO:0000256" key="3">
    <source>
        <dbReference type="ARBA" id="ARBA00022692"/>
    </source>
</evidence>
<dbReference type="SUPFAM" id="SSF81321">
    <property type="entry name" value="Family A G protein-coupled receptor-like"/>
    <property type="match status" value="1"/>
</dbReference>
<sequence>MDVGDILLSLFAVVVLTASFLSNLIVVICYVYSSEIRRHVPSVFTINLTLCNLVMTLFNMPITLAGIIVPGEFMLGERLCFAHGFMETFLMSNVMLSMAALSLDRWIAVVFPLSYNTKMSYKDATAIMLYSWLHSLTFPVVAVCLKWFDYSPGYASVHSTVARRPRPHTILRAHGGVPCHDLSAVAHRPLPHVHESTESRSLPLQEDRHNHHADARPAGRHTPKSVRSHSFLQEIKTTVHHNLRPPPIHTPDLFNPK</sequence>
<keyword evidence="7" id="KW-0675">Receptor</keyword>
<evidence type="ECO:0000256" key="9">
    <source>
        <dbReference type="SAM" id="MobiDB-lite"/>
    </source>
</evidence>
<protein>
    <submittedName>
        <fullName evidence="12">G protein-coupled receptor 26</fullName>
    </submittedName>
</protein>
<organism evidence="12 13">
    <name type="scientific">Eptatretus burgeri</name>
    <name type="common">Inshore hagfish</name>
    <dbReference type="NCBI Taxonomy" id="7764"/>
    <lineage>
        <taxon>Eukaryota</taxon>
        <taxon>Metazoa</taxon>
        <taxon>Chordata</taxon>
        <taxon>Craniata</taxon>
        <taxon>Vertebrata</taxon>
        <taxon>Cyclostomata</taxon>
        <taxon>Myxini</taxon>
        <taxon>Myxiniformes</taxon>
        <taxon>Myxinidae</taxon>
        <taxon>Eptatretinae</taxon>
        <taxon>Eptatretus</taxon>
    </lineage>
</organism>
<keyword evidence="2" id="KW-1003">Cell membrane</keyword>
<dbReference type="Ensembl" id="ENSEBUT00000004164.1">
    <property type="protein sequence ID" value="ENSEBUP00000003772.1"/>
    <property type="gene ID" value="ENSEBUG00000002671.1"/>
</dbReference>
<dbReference type="PRINTS" id="PR00237">
    <property type="entry name" value="GPCRRHODOPSN"/>
</dbReference>
<feature type="domain" description="G-protein coupled receptors family 1 profile" evidence="11">
    <location>
        <begin position="22"/>
        <end position="138"/>
    </location>
</feature>
<keyword evidence="6 10" id="KW-0472">Membrane</keyword>
<evidence type="ECO:0000256" key="4">
    <source>
        <dbReference type="ARBA" id="ARBA00022989"/>
    </source>
</evidence>
<reference evidence="12" key="2">
    <citation type="submission" date="2025-09" db="UniProtKB">
        <authorList>
            <consortium name="Ensembl"/>
        </authorList>
    </citation>
    <scope>IDENTIFICATION</scope>
</reference>
<dbReference type="GO" id="GO:0007189">
    <property type="term" value="P:adenylate cyclase-activating G protein-coupled receptor signaling pathway"/>
    <property type="evidence" value="ECO:0007669"/>
    <property type="project" value="TreeGrafter"/>
</dbReference>
<evidence type="ECO:0000256" key="10">
    <source>
        <dbReference type="SAM" id="Phobius"/>
    </source>
</evidence>
<feature type="compositionally biased region" description="Basic residues" evidence="9">
    <location>
        <begin position="218"/>
        <end position="227"/>
    </location>
</feature>
<dbReference type="GeneTree" id="ENSGT00950000183001"/>
<evidence type="ECO:0000313" key="12">
    <source>
        <dbReference type="Ensembl" id="ENSEBUP00000003772.1"/>
    </source>
</evidence>
<keyword evidence="3 10" id="KW-0812">Transmembrane</keyword>
<dbReference type="AlphaFoldDB" id="A0A8C4N7Y4"/>
<accession>A0A8C4N7Y4</accession>
<evidence type="ECO:0000256" key="2">
    <source>
        <dbReference type="ARBA" id="ARBA00022475"/>
    </source>
</evidence>
<dbReference type="PROSITE" id="PS50262">
    <property type="entry name" value="G_PROTEIN_RECEP_F1_2"/>
    <property type="match status" value="1"/>
</dbReference>
<dbReference type="Proteomes" id="UP000694388">
    <property type="component" value="Unplaced"/>
</dbReference>
<feature type="transmembrane region" description="Helical" evidence="10">
    <location>
        <begin position="44"/>
        <end position="69"/>
    </location>
</feature>
<dbReference type="Pfam" id="PF00001">
    <property type="entry name" value="7tm_1"/>
    <property type="match status" value="1"/>
</dbReference>
<dbReference type="PANTHER" id="PTHR24245:SF5">
    <property type="entry name" value="G-PROTEIN COUPLED RECEPTORS FAMILY 1 PROFILE DOMAIN-CONTAINING PROTEIN"/>
    <property type="match status" value="1"/>
</dbReference>
<evidence type="ECO:0000313" key="13">
    <source>
        <dbReference type="Proteomes" id="UP000694388"/>
    </source>
</evidence>
<keyword evidence="8" id="KW-0807">Transducer</keyword>
<evidence type="ECO:0000256" key="7">
    <source>
        <dbReference type="ARBA" id="ARBA00023170"/>
    </source>
</evidence>
<evidence type="ECO:0000256" key="8">
    <source>
        <dbReference type="ARBA" id="ARBA00023224"/>
    </source>
</evidence>
<comment type="subcellular location">
    <subcellularLocation>
        <location evidence="1">Cell membrane</location>
        <topology evidence="1">Multi-pass membrane protein</topology>
    </subcellularLocation>
</comment>
<dbReference type="GO" id="GO:0005886">
    <property type="term" value="C:plasma membrane"/>
    <property type="evidence" value="ECO:0007669"/>
    <property type="project" value="UniProtKB-SubCell"/>
</dbReference>
<proteinExistence type="predicted"/>
<dbReference type="InterPro" id="IPR017452">
    <property type="entry name" value="GPCR_Rhodpsn_7TM"/>
</dbReference>
<reference evidence="12" key="1">
    <citation type="submission" date="2025-08" db="UniProtKB">
        <authorList>
            <consortium name="Ensembl"/>
        </authorList>
    </citation>
    <scope>IDENTIFICATION</scope>
</reference>